<dbReference type="InterPro" id="IPR011994">
    <property type="entry name" value="Cytidylate_kinase_dom"/>
</dbReference>
<evidence type="ECO:0000313" key="11">
    <source>
        <dbReference type="Proteomes" id="UP000257127"/>
    </source>
</evidence>
<evidence type="ECO:0000313" key="10">
    <source>
        <dbReference type="EMBL" id="RFC54732.1"/>
    </source>
</evidence>
<dbReference type="RefSeq" id="WP_116880566.1">
    <property type="nucleotide sequence ID" value="NZ_QURB01000003.1"/>
</dbReference>
<dbReference type="GO" id="GO:0005829">
    <property type="term" value="C:cytosol"/>
    <property type="evidence" value="ECO:0007669"/>
    <property type="project" value="TreeGrafter"/>
</dbReference>
<comment type="catalytic activity">
    <reaction evidence="6 8">
        <text>dCMP + ATP = dCDP + ADP</text>
        <dbReference type="Rhea" id="RHEA:25094"/>
        <dbReference type="ChEBI" id="CHEBI:30616"/>
        <dbReference type="ChEBI" id="CHEBI:57566"/>
        <dbReference type="ChEBI" id="CHEBI:58593"/>
        <dbReference type="ChEBI" id="CHEBI:456216"/>
        <dbReference type="EC" id="2.7.4.25"/>
    </reaction>
</comment>
<dbReference type="EC" id="2.7.4.25" evidence="8"/>
<dbReference type="PANTHER" id="PTHR21299">
    <property type="entry name" value="CYTIDYLATE KINASE/PANTOATE-BETA-ALANINE LIGASE"/>
    <property type="match status" value="1"/>
</dbReference>
<protein>
    <recommendedName>
        <fullName evidence="8">Cytidylate kinase</fullName>
        <shortName evidence="8">CK</shortName>
        <ecNumber evidence="8">2.7.4.25</ecNumber>
    </recommendedName>
    <alternativeName>
        <fullName evidence="8">Cytidine monophosphate kinase</fullName>
        <shortName evidence="8">CMP kinase</shortName>
    </alternativeName>
</protein>
<evidence type="ECO:0000256" key="5">
    <source>
        <dbReference type="ARBA" id="ARBA00022840"/>
    </source>
</evidence>
<dbReference type="GO" id="GO:0036430">
    <property type="term" value="F:CMP kinase activity"/>
    <property type="evidence" value="ECO:0007669"/>
    <property type="project" value="RHEA"/>
</dbReference>
<keyword evidence="5 8" id="KW-0067">ATP-binding</keyword>
<dbReference type="PANTHER" id="PTHR21299:SF2">
    <property type="entry name" value="CYTIDYLATE KINASE"/>
    <property type="match status" value="1"/>
</dbReference>
<dbReference type="NCBIfam" id="TIGR00017">
    <property type="entry name" value="cmk"/>
    <property type="match status" value="1"/>
</dbReference>
<dbReference type="Pfam" id="PF02224">
    <property type="entry name" value="Cytidylate_kin"/>
    <property type="match status" value="1"/>
</dbReference>
<keyword evidence="11" id="KW-1185">Reference proteome</keyword>
<comment type="similarity">
    <text evidence="1 8">Belongs to the cytidylate kinase family. Type 1 subfamily.</text>
</comment>
<feature type="binding site" evidence="8">
    <location>
        <begin position="11"/>
        <end position="19"/>
    </location>
    <ligand>
        <name>ATP</name>
        <dbReference type="ChEBI" id="CHEBI:30616"/>
    </ligand>
</feature>
<evidence type="ECO:0000256" key="3">
    <source>
        <dbReference type="ARBA" id="ARBA00022741"/>
    </source>
</evidence>
<name>A0A3E1EYU8_9FLAO</name>
<evidence type="ECO:0000256" key="6">
    <source>
        <dbReference type="ARBA" id="ARBA00047615"/>
    </source>
</evidence>
<dbReference type="SUPFAM" id="SSF52540">
    <property type="entry name" value="P-loop containing nucleoside triphosphate hydrolases"/>
    <property type="match status" value="1"/>
</dbReference>
<reference evidence="10 11" key="1">
    <citation type="submission" date="2018-08" db="EMBL/GenBank/DDBJ databases">
        <title>The draft genome squence of Brumimicrobium sp. N62.</title>
        <authorList>
            <person name="Du Z.-J."/>
            <person name="Luo H.-R."/>
        </authorList>
    </citation>
    <scope>NUCLEOTIDE SEQUENCE [LARGE SCALE GENOMIC DNA]</scope>
    <source>
        <strain evidence="10 11">N62</strain>
    </source>
</reference>
<evidence type="ECO:0000256" key="8">
    <source>
        <dbReference type="HAMAP-Rule" id="MF_00238"/>
    </source>
</evidence>
<dbReference type="GO" id="GO:0036431">
    <property type="term" value="F:dCMP kinase activity"/>
    <property type="evidence" value="ECO:0007669"/>
    <property type="project" value="InterPro"/>
</dbReference>
<dbReference type="GO" id="GO:0015949">
    <property type="term" value="P:nucleobase-containing small molecule interconversion"/>
    <property type="evidence" value="ECO:0007669"/>
    <property type="project" value="TreeGrafter"/>
</dbReference>
<evidence type="ECO:0000256" key="4">
    <source>
        <dbReference type="ARBA" id="ARBA00022777"/>
    </source>
</evidence>
<organism evidence="10 11">
    <name type="scientific">Brumimicrobium aurantiacum</name>
    <dbReference type="NCBI Taxonomy" id="1737063"/>
    <lineage>
        <taxon>Bacteria</taxon>
        <taxon>Pseudomonadati</taxon>
        <taxon>Bacteroidota</taxon>
        <taxon>Flavobacteriia</taxon>
        <taxon>Flavobacteriales</taxon>
        <taxon>Crocinitomicaceae</taxon>
        <taxon>Brumimicrobium</taxon>
    </lineage>
</organism>
<keyword evidence="4 8" id="KW-0418">Kinase</keyword>
<keyword evidence="8" id="KW-0963">Cytoplasm</keyword>
<evidence type="ECO:0000256" key="7">
    <source>
        <dbReference type="ARBA" id="ARBA00048478"/>
    </source>
</evidence>
<dbReference type="HAMAP" id="MF_00238">
    <property type="entry name" value="Cytidyl_kinase_type1"/>
    <property type="match status" value="1"/>
</dbReference>
<evidence type="ECO:0000256" key="2">
    <source>
        <dbReference type="ARBA" id="ARBA00022679"/>
    </source>
</evidence>
<comment type="caution">
    <text evidence="10">The sequence shown here is derived from an EMBL/GenBank/DDBJ whole genome shotgun (WGS) entry which is preliminary data.</text>
</comment>
<dbReference type="OrthoDB" id="9807434at2"/>
<evidence type="ECO:0000256" key="1">
    <source>
        <dbReference type="ARBA" id="ARBA00009427"/>
    </source>
</evidence>
<feature type="domain" description="Cytidylate kinase" evidence="9">
    <location>
        <begin position="7"/>
        <end position="223"/>
    </location>
</feature>
<dbReference type="InterPro" id="IPR003136">
    <property type="entry name" value="Cytidylate_kin"/>
</dbReference>
<keyword evidence="3 8" id="KW-0547">Nucleotide-binding</keyword>
<dbReference type="GO" id="GO:0005524">
    <property type="term" value="F:ATP binding"/>
    <property type="evidence" value="ECO:0007669"/>
    <property type="project" value="UniProtKB-UniRule"/>
</dbReference>
<dbReference type="Gene3D" id="3.40.50.300">
    <property type="entry name" value="P-loop containing nucleotide triphosphate hydrolases"/>
    <property type="match status" value="1"/>
</dbReference>
<gene>
    <name evidence="8" type="primary">cmk</name>
    <name evidence="10" type="ORF">DXU93_07030</name>
</gene>
<evidence type="ECO:0000259" key="9">
    <source>
        <dbReference type="Pfam" id="PF02224"/>
    </source>
</evidence>
<keyword evidence="2 8" id="KW-0808">Transferase</keyword>
<dbReference type="EMBL" id="QURB01000003">
    <property type="protein sequence ID" value="RFC54732.1"/>
    <property type="molecule type" value="Genomic_DNA"/>
</dbReference>
<comment type="catalytic activity">
    <reaction evidence="7 8">
        <text>CMP + ATP = CDP + ADP</text>
        <dbReference type="Rhea" id="RHEA:11600"/>
        <dbReference type="ChEBI" id="CHEBI:30616"/>
        <dbReference type="ChEBI" id="CHEBI:58069"/>
        <dbReference type="ChEBI" id="CHEBI:60377"/>
        <dbReference type="ChEBI" id="CHEBI:456216"/>
        <dbReference type="EC" id="2.7.4.25"/>
    </reaction>
</comment>
<dbReference type="Proteomes" id="UP000257127">
    <property type="component" value="Unassembled WGS sequence"/>
</dbReference>
<dbReference type="InterPro" id="IPR027417">
    <property type="entry name" value="P-loop_NTPase"/>
</dbReference>
<proteinExistence type="inferred from homology"/>
<comment type="subcellular location">
    <subcellularLocation>
        <location evidence="8">Cytoplasm</location>
    </subcellularLocation>
</comment>
<accession>A0A3E1EYU8</accession>
<dbReference type="CDD" id="cd02020">
    <property type="entry name" value="CMPK"/>
    <property type="match status" value="1"/>
</dbReference>
<sequence length="227" mass="25173">MKKEITIAIDGWSSCGKSTLAKALAKSLNFVYVDSGAMYRGVALYALRKDLVSPSHANEEEIIKGLSDITLTFSNNDKGSADLYLNGENVEQEIRTITVSNVVSAVAKIKEVRSFLVAQQRKMGEDGGVVMDGRDIGSVVFPNAELKLFVTADPEIRAQRRYDELQAKGDNVSFDEVRENLKMRDEMDKNREESPLIQTEDAVVLDNSNLSPAEQLQESLKLVEARK</sequence>
<dbReference type="GO" id="GO:0006220">
    <property type="term" value="P:pyrimidine nucleotide metabolic process"/>
    <property type="evidence" value="ECO:0007669"/>
    <property type="project" value="UniProtKB-UniRule"/>
</dbReference>
<dbReference type="AlphaFoldDB" id="A0A3E1EYU8"/>